<dbReference type="InterPro" id="IPR002401">
    <property type="entry name" value="Cyt_P450_E_grp-I"/>
</dbReference>
<dbReference type="PANTHER" id="PTHR24280">
    <property type="entry name" value="CYTOCHROME P450 20A1"/>
    <property type="match status" value="1"/>
</dbReference>
<evidence type="ECO:0000313" key="5">
    <source>
        <dbReference type="Proteomes" id="UP001374579"/>
    </source>
</evidence>
<keyword evidence="5" id="KW-1185">Reference proteome</keyword>
<keyword evidence="3" id="KW-0812">Transmembrane</keyword>
<keyword evidence="2" id="KW-0408">Iron</keyword>
<feature type="binding site" description="axial binding residue" evidence="2">
    <location>
        <position position="420"/>
    </location>
    <ligand>
        <name>heme</name>
        <dbReference type="ChEBI" id="CHEBI:30413"/>
    </ligand>
    <ligandPart>
        <name>Fe</name>
        <dbReference type="ChEBI" id="CHEBI:18248"/>
    </ligandPart>
</feature>
<reference evidence="4 5" key="1">
    <citation type="submission" date="2024-02" db="EMBL/GenBank/DDBJ databases">
        <title>Chromosome-scale genome assembly of the rough periwinkle Littorina saxatilis.</title>
        <authorList>
            <person name="De Jode A."/>
            <person name="Faria R."/>
            <person name="Formenti G."/>
            <person name="Sims Y."/>
            <person name="Smith T.P."/>
            <person name="Tracey A."/>
            <person name="Wood J.M.D."/>
            <person name="Zagrodzka Z.B."/>
            <person name="Johannesson K."/>
            <person name="Butlin R.K."/>
            <person name="Leder E.H."/>
        </authorList>
    </citation>
    <scope>NUCLEOTIDE SEQUENCE [LARGE SCALE GENOMIC DNA]</scope>
    <source>
        <strain evidence="4">Snail1</strain>
        <tissue evidence="4">Muscle</tissue>
    </source>
</reference>
<comment type="similarity">
    <text evidence="1">Belongs to the cytochrome P450 family.</text>
</comment>
<dbReference type="Pfam" id="PF00067">
    <property type="entry name" value="p450"/>
    <property type="match status" value="1"/>
</dbReference>
<keyword evidence="2" id="KW-0349">Heme</keyword>
<comment type="cofactor">
    <cofactor evidence="2">
        <name>heme</name>
        <dbReference type="ChEBI" id="CHEBI:30413"/>
    </cofactor>
</comment>
<evidence type="ECO:0008006" key="6">
    <source>
        <dbReference type="Google" id="ProtNLM"/>
    </source>
</evidence>
<keyword evidence="3" id="KW-0472">Membrane</keyword>
<name>A0AAN9BS13_9CAEN</name>
<sequence>MLDFVIFAVTVIVVLIIAVIYMYPSSKKISTIPGLDKTSAEDGNLMDIQRAGSLHEFLQNLHEQHGPIVSFWIGDEFVVSIASPALFKQHLSVFDRPGDLYRIVTPVFGVNSILFLNGAEGRARRQLFDKSLHHENLDYYAEHLHKVSMDLVSKWSSLVKEEHIGLQEYMAAFATKAVLQCIMGSYFTDDKEVLAFKRNFDQVWSELEHRARDPEIPSAETPRGHQFETALKELRAVMTRALEHRKKHKLGRKEELTVDHIMAAHHNDKDAMVGDCLTYICSGIPQTASMLTWCLYFLASHPKVQDKLHTELLHEFKVSGEFHPSTVLRLKYLRQVLEESLRCAVVMPWTARYQDFDTEIGGHKIPKFTAVVHALGVVMQDETLFPVPNKFDPDRFNVENSKNRDTLAFPPFGFAGKRHCPARDWVYLATSTIVASLINRFQVSLVEGQVVTPVYGMVTQPQDEVWVTVHKRARRLVPSTVA</sequence>
<dbReference type="InterPro" id="IPR001128">
    <property type="entry name" value="Cyt_P450"/>
</dbReference>
<proteinExistence type="inferred from homology"/>
<dbReference type="GO" id="GO:0004497">
    <property type="term" value="F:monooxygenase activity"/>
    <property type="evidence" value="ECO:0007669"/>
    <property type="project" value="InterPro"/>
</dbReference>
<evidence type="ECO:0000256" key="2">
    <source>
        <dbReference type="PIRSR" id="PIRSR602401-1"/>
    </source>
</evidence>
<organism evidence="4 5">
    <name type="scientific">Littorina saxatilis</name>
    <dbReference type="NCBI Taxonomy" id="31220"/>
    <lineage>
        <taxon>Eukaryota</taxon>
        <taxon>Metazoa</taxon>
        <taxon>Spiralia</taxon>
        <taxon>Lophotrochozoa</taxon>
        <taxon>Mollusca</taxon>
        <taxon>Gastropoda</taxon>
        <taxon>Caenogastropoda</taxon>
        <taxon>Littorinimorpha</taxon>
        <taxon>Littorinoidea</taxon>
        <taxon>Littorinidae</taxon>
        <taxon>Littorina</taxon>
    </lineage>
</organism>
<dbReference type="GO" id="GO:0020037">
    <property type="term" value="F:heme binding"/>
    <property type="evidence" value="ECO:0007669"/>
    <property type="project" value="InterPro"/>
</dbReference>
<evidence type="ECO:0000313" key="4">
    <source>
        <dbReference type="EMBL" id="KAK7110169.1"/>
    </source>
</evidence>
<feature type="transmembrane region" description="Helical" evidence="3">
    <location>
        <begin position="6"/>
        <end position="23"/>
    </location>
</feature>
<gene>
    <name evidence="4" type="ORF">V1264_014092</name>
</gene>
<dbReference type="AlphaFoldDB" id="A0AAN9BS13"/>
<dbReference type="Proteomes" id="UP001374579">
    <property type="component" value="Unassembled WGS sequence"/>
</dbReference>
<dbReference type="PANTHER" id="PTHR24280:SF4">
    <property type="entry name" value="CYTOCHROME P450 20A1"/>
    <property type="match status" value="1"/>
</dbReference>
<dbReference type="InterPro" id="IPR036396">
    <property type="entry name" value="Cyt_P450_sf"/>
</dbReference>
<dbReference type="InterPro" id="IPR052666">
    <property type="entry name" value="CYP450_20A1-like"/>
</dbReference>
<dbReference type="SUPFAM" id="SSF48264">
    <property type="entry name" value="Cytochrome P450"/>
    <property type="match status" value="1"/>
</dbReference>
<dbReference type="GO" id="GO:0016020">
    <property type="term" value="C:membrane"/>
    <property type="evidence" value="ECO:0007669"/>
    <property type="project" value="TreeGrafter"/>
</dbReference>
<dbReference type="Gene3D" id="1.10.630.10">
    <property type="entry name" value="Cytochrome P450"/>
    <property type="match status" value="1"/>
</dbReference>
<dbReference type="GO" id="GO:0005506">
    <property type="term" value="F:iron ion binding"/>
    <property type="evidence" value="ECO:0007669"/>
    <property type="project" value="InterPro"/>
</dbReference>
<dbReference type="EMBL" id="JBAMIC010000003">
    <property type="protein sequence ID" value="KAK7110169.1"/>
    <property type="molecule type" value="Genomic_DNA"/>
</dbReference>
<accession>A0AAN9BS13</accession>
<protein>
    <recommendedName>
        <fullName evidence="6">Cytochrome P450</fullName>
    </recommendedName>
</protein>
<keyword evidence="3" id="KW-1133">Transmembrane helix</keyword>
<dbReference type="GO" id="GO:0016705">
    <property type="term" value="F:oxidoreductase activity, acting on paired donors, with incorporation or reduction of molecular oxygen"/>
    <property type="evidence" value="ECO:0007669"/>
    <property type="project" value="InterPro"/>
</dbReference>
<evidence type="ECO:0000256" key="3">
    <source>
        <dbReference type="SAM" id="Phobius"/>
    </source>
</evidence>
<dbReference type="PRINTS" id="PR00463">
    <property type="entry name" value="EP450I"/>
</dbReference>
<keyword evidence="2" id="KW-0479">Metal-binding</keyword>
<comment type="caution">
    <text evidence="4">The sequence shown here is derived from an EMBL/GenBank/DDBJ whole genome shotgun (WGS) entry which is preliminary data.</text>
</comment>
<evidence type="ECO:0000256" key="1">
    <source>
        <dbReference type="ARBA" id="ARBA00010617"/>
    </source>
</evidence>